<gene>
    <name evidence="1" type="ORF">TCLT_LOCUS6955</name>
</gene>
<dbReference type="OMA" id="IYPKMEH"/>
<dbReference type="OrthoDB" id="5849440at2759"/>
<reference evidence="1 2" key="2">
    <citation type="submission" date="2018-11" db="EMBL/GenBank/DDBJ databases">
        <authorList>
            <consortium name="Pathogen Informatics"/>
        </authorList>
    </citation>
    <scope>NUCLEOTIDE SEQUENCE [LARGE SCALE GENOMIC DNA]</scope>
</reference>
<dbReference type="EMBL" id="UYYF01004461">
    <property type="protein sequence ID" value="VDN04363.1"/>
    <property type="molecule type" value="Genomic_DNA"/>
</dbReference>
<accession>A0A0N5D268</accession>
<evidence type="ECO:0000313" key="3">
    <source>
        <dbReference type="WBParaSite" id="TCLT_0000696601-mRNA-1"/>
    </source>
</evidence>
<proteinExistence type="predicted"/>
<dbReference type="WBParaSite" id="TCLT_0000696601-mRNA-1">
    <property type="protein sequence ID" value="TCLT_0000696601-mRNA-1"/>
    <property type="gene ID" value="TCLT_0000696601"/>
</dbReference>
<keyword evidence="2" id="KW-1185">Reference proteome</keyword>
<evidence type="ECO:0000313" key="1">
    <source>
        <dbReference type="EMBL" id="VDN04363.1"/>
    </source>
</evidence>
<reference evidence="3" key="1">
    <citation type="submission" date="2017-02" db="UniProtKB">
        <authorList>
            <consortium name="WormBaseParasite"/>
        </authorList>
    </citation>
    <scope>IDENTIFICATION</scope>
</reference>
<dbReference type="AlphaFoldDB" id="A0A0N5D268"/>
<organism evidence="3">
    <name type="scientific">Thelazia callipaeda</name>
    <name type="common">Oriental eyeworm</name>
    <name type="synonym">Parasitic nematode</name>
    <dbReference type="NCBI Taxonomy" id="103827"/>
    <lineage>
        <taxon>Eukaryota</taxon>
        <taxon>Metazoa</taxon>
        <taxon>Ecdysozoa</taxon>
        <taxon>Nematoda</taxon>
        <taxon>Chromadorea</taxon>
        <taxon>Rhabditida</taxon>
        <taxon>Spirurina</taxon>
        <taxon>Spiruromorpha</taxon>
        <taxon>Thelazioidea</taxon>
        <taxon>Thelaziidae</taxon>
        <taxon>Thelazia</taxon>
    </lineage>
</organism>
<dbReference type="Proteomes" id="UP000276776">
    <property type="component" value="Unassembled WGS sequence"/>
</dbReference>
<protein>
    <submittedName>
        <fullName evidence="3">DUF3707 domain-containing protein</fullName>
    </submittedName>
</protein>
<name>A0A0N5D268_THECL</name>
<sequence length="181" mass="20851">MVSKSCINTITMGRLIVLLICFIVHSRANFDFENRVWLLMSAIHADEDMIPKCKSDIEINLAHKRLIIHNNTTLCGHSELYSYQHLMNNMTLATEICWQLNFKYGMIEHFGLNYSKVYCVWPNTFFENNSCINAVNANFTSKLQIDVDNCTEAEILAKLDSESQSVTTESVRELFQQSKII</sequence>
<evidence type="ECO:0000313" key="2">
    <source>
        <dbReference type="Proteomes" id="UP000276776"/>
    </source>
</evidence>